<proteinExistence type="inferred from homology"/>
<dbReference type="EMBL" id="FWEU01000003">
    <property type="protein sequence ID" value="SLM25087.1"/>
    <property type="molecule type" value="Genomic_DNA"/>
</dbReference>
<dbReference type="PRINTS" id="PR00039">
    <property type="entry name" value="HTHLYSR"/>
</dbReference>
<dbReference type="PANTHER" id="PTHR30537:SF72">
    <property type="entry name" value="LYSR FAMILY TRANSCRIPTIONAL REGULATOR"/>
    <property type="match status" value="1"/>
</dbReference>
<keyword evidence="2" id="KW-0805">Transcription regulation</keyword>
<dbReference type="SUPFAM" id="SSF46785">
    <property type="entry name" value="Winged helix' DNA-binding domain"/>
    <property type="match status" value="1"/>
</dbReference>
<evidence type="ECO:0000313" key="6">
    <source>
        <dbReference type="EMBL" id="SLM25087.1"/>
    </source>
</evidence>
<evidence type="ECO:0000259" key="5">
    <source>
        <dbReference type="PROSITE" id="PS50931"/>
    </source>
</evidence>
<accession>A0A1W1H0H4</accession>
<keyword evidence="3 6" id="KW-0238">DNA-binding</keyword>
<gene>
    <name evidence="6" type="ORF">SAMN04488690_2818</name>
</gene>
<dbReference type="InterPro" id="IPR000847">
    <property type="entry name" value="LysR_HTH_N"/>
</dbReference>
<dbReference type="PANTHER" id="PTHR30537">
    <property type="entry name" value="HTH-TYPE TRANSCRIPTIONAL REGULATOR"/>
    <property type="match status" value="1"/>
</dbReference>
<dbReference type="GO" id="GO:0003700">
    <property type="term" value="F:DNA-binding transcription factor activity"/>
    <property type="evidence" value="ECO:0007669"/>
    <property type="project" value="InterPro"/>
</dbReference>
<evidence type="ECO:0000256" key="4">
    <source>
        <dbReference type="ARBA" id="ARBA00023163"/>
    </source>
</evidence>
<dbReference type="FunFam" id="1.10.10.10:FF:000001">
    <property type="entry name" value="LysR family transcriptional regulator"/>
    <property type="match status" value="1"/>
</dbReference>
<keyword evidence="4" id="KW-0804">Transcription</keyword>
<dbReference type="RefSeq" id="WP_080149852.1">
    <property type="nucleotide sequence ID" value="NZ_FWEU01000003.1"/>
</dbReference>
<dbReference type="SUPFAM" id="SSF53850">
    <property type="entry name" value="Periplasmic binding protein-like II"/>
    <property type="match status" value="1"/>
</dbReference>
<feature type="domain" description="HTH lysR-type" evidence="5">
    <location>
        <begin position="5"/>
        <end position="62"/>
    </location>
</feature>
<dbReference type="InterPro" id="IPR036388">
    <property type="entry name" value="WH-like_DNA-bd_sf"/>
</dbReference>
<dbReference type="GO" id="GO:0043565">
    <property type="term" value="F:sequence-specific DNA binding"/>
    <property type="evidence" value="ECO:0007669"/>
    <property type="project" value="TreeGrafter"/>
</dbReference>
<name>A0A1W1H0H4_9GAMM</name>
<evidence type="ECO:0000313" key="7">
    <source>
        <dbReference type="Proteomes" id="UP000191133"/>
    </source>
</evidence>
<evidence type="ECO:0000256" key="3">
    <source>
        <dbReference type="ARBA" id="ARBA00023125"/>
    </source>
</evidence>
<dbReference type="Pfam" id="PF00126">
    <property type="entry name" value="HTH_1"/>
    <property type="match status" value="1"/>
</dbReference>
<dbReference type="Proteomes" id="UP000191133">
    <property type="component" value="Unassembled WGS sequence"/>
</dbReference>
<dbReference type="CDD" id="cd08475">
    <property type="entry name" value="PBP2_CrgA_like_6"/>
    <property type="match status" value="1"/>
</dbReference>
<dbReference type="Pfam" id="PF03466">
    <property type="entry name" value="LysR_substrate"/>
    <property type="match status" value="1"/>
</dbReference>
<dbReference type="AlphaFoldDB" id="A0A1W1H0H4"/>
<evidence type="ECO:0000256" key="1">
    <source>
        <dbReference type="ARBA" id="ARBA00009437"/>
    </source>
</evidence>
<dbReference type="InterPro" id="IPR005119">
    <property type="entry name" value="LysR_subst-bd"/>
</dbReference>
<protein>
    <submittedName>
        <fullName evidence="6">DNA-binding transcriptional regulator, LysR family</fullName>
    </submittedName>
</protein>
<dbReference type="GO" id="GO:0006351">
    <property type="term" value="P:DNA-templated transcription"/>
    <property type="evidence" value="ECO:0007669"/>
    <property type="project" value="TreeGrafter"/>
</dbReference>
<evidence type="ECO:0000256" key="2">
    <source>
        <dbReference type="ARBA" id="ARBA00023015"/>
    </source>
</evidence>
<dbReference type="InterPro" id="IPR058163">
    <property type="entry name" value="LysR-type_TF_proteobact-type"/>
</dbReference>
<dbReference type="InterPro" id="IPR036390">
    <property type="entry name" value="WH_DNA-bd_sf"/>
</dbReference>
<sequence>MLPVESLNGLATFVTTARSATFTEAADALGISRSAVGKAIARLETRLGVRLFHRTTRRIALTTDGEAYYASCAAALDEIAAAEACLGSAAHLPSGRLRIDMPSSFGRLVVLPVLLRMCNEHPDLQLTMTFTDHFVDPVEEGIDLLIRFGGLHHAEHLVARKLASQRLVTCASPAYLQAHGVPQTLDELRDHRSVVGFRHGQSVAWRIGSEGTNGSFIPSATHQLNDGDAVIEGAIAGLGICQMPMSLVRHHLESGALQSVLDHCTQHHVDIHALWPQTRHLRPKVRYVVEELTRLAAEGAFD</sequence>
<dbReference type="Gene3D" id="3.40.190.290">
    <property type="match status" value="1"/>
</dbReference>
<organism evidence="6 7">
    <name type="scientific">Stenotrophomonas indicatrix</name>
    <dbReference type="NCBI Taxonomy" id="2045451"/>
    <lineage>
        <taxon>Bacteria</taxon>
        <taxon>Pseudomonadati</taxon>
        <taxon>Pseudomonadota</taxon>
        <taxon>Gammaproteobacteria</taxon>
        <taxon>Lysobacterales</taxon>
        <taxon>Lysobacteraceae</taxon>
        <taxon>Stenotrophomonas</taxon>
    </lineage>
</organism>
<comment type="similarity">
    <text evidence="1">Belongs to the LysR transcriptional regulatory family.</text>
</comment>
<reference evidence="7" key="1">
    <citation type="submission" date="2016-10" db="EMBL/GenBank/DDBJ databases">
        <authorList>
            <person name="Varghese N."/>
        </authorList>
    </citation>
    <scope>NUCLEOTIDE SEQUENCE [LARGE SCALE GENOMIC DNA]</scope>
    <source>
        <strain evidence="7">92MFCol6.1</strain>
    </source>
</reference>
<dbReference type="Gene3D" id="1.10.10.10">
    <property type="entry name" value="Winged helix-like DNA-binding domain superfamily/Winged helix DNA-binding domain"/>
    <property type="match status" value="1"/>
</dbReference>
<dbReference type="PROSITE" id="PS50931">
    <property type="entry name" value="HTH_LYSR"/>
    <property type="match status" value="1"/>
</dbReference>